<dbReference type="InterPro" id="IPR037489">
    <property type="entry name" value="RAD52-like"/>
</dbReference>
<accession>A0A8K2A8T1</accession>
<dbReference type="AlphaFoldDB" id="A0A8K2A8T1"/>
<sequence>MSAPATEEKIIPISEAKTPEVLKSKGYRRPILEILADLQKPIPKRFIKSKTLKGQRIDFVSWYSYIRLLEFYAPGFSWEVRTHYNGDRTVIEGRLTLRAAEGTFTREATGTEDNEIDSWGDPSSNAEAMALRRCCAKFGLGLHLWEK</sequence>
<dbReference type="GO" id="GO:0003677">
    <property type="term" value="F:DNA binding"/>
    <property type="evidence" value="ECO:0007669"/>
    <property type="project" value="InterPro"/>
</dbReference>
<evidence type="ECO:0000313" key="2">
    <source>
        <dbReference type="Proteomes" id="UP000607397"/>
    </source>
</evidence>
<name>A0A8K2A8T1_9CYAN</name>
<comment type="caution">
    <text evidence="1">The sequence shown here is derived from an EMBL/GenBank/DDBJ whole genome shotgun (WGS) entry which is preliminary data.</text>
</comment>
<dbReference type="PANTHER" id="PTHR34050:SF3">
    <property type="entry name" value="DNA REPAIR RAD52-LIKE PROTEIN 2, CHLOROPLASTIC"/>
    <property type="match status" value="1"/>
</dbReference>
<proteinExistence type="predicted"/>
<organism evidence="1 2">
    <name type="scientific">Petrachloros mirabilis ULC683</name>
    <dbReference type="NCBI Taxonomy" id="2781853"/>
    <lineage>
        <taxon>Bacteria</taxon>
        <taxon>Bacillati</taxon>
        <taxon>Cyanobacteriota</taxon>
        <taxon>Cyanophyceae</taxon>
        <taxon>Synechococcales</taxon>
        <taxon>Petrachlorosaceae</taxon>
        <taxon>Petrachloros</taxon>
        <taxon>Petrachloros mirabilis</taxon>
    </lineage>
</organism>
<reference evidence="1" key="1">
    <citation type="submission" date="2019-12" db="EMBL/GenBank/DDBJ databases">
        <title>High-Quality draft genome sequences of three cyanobacteria isolated from the limestone walls of the Old Cathedral of Coimbra.</title>
        <authorList>
            <person name="Tiago I."/>
            <person name="Soares F."/>
            <person name="Portugal A."/>
        </authorList>
    </citation>
    <scope>NUCLEOTIDE SEQUENCE [LARGE SCALE GENOMIC DNA]</scope>
    <source>
        <strain evidence="1">C</strain>
    </source>
</reference>
<evidence type="ECO:0000313" key="1">
    <source>
        <dbReference type="EMBL" id="NCJ07405.1"/>
    </source>
</evidence>
<gene>
    <name evidence="1" type="ORF">GS597_12980</name>
</gene>
<dbReference type="EMBL" id="WVIC01000025">
    <property type="protein sequence ID" value="NCJ07405.1"/>
    <property type="molecule type" value="Genomic_DNA"/>
</dbReference>
<protein>
    <submittedName>
        <fullName evidence="1">Uncharacterized protein</fullName>
    </submittedName>
</protein>
<dbReference type="PANTHER" id="PTHR34050">
    <property type="entry name" value="DNA REPAIR RAD52-LIKE PROTEIN 2, CHLOROPLASTIC"/>
    <property type="match status" value="1"/>
</dbReference>
<dbReference type="RefSeq" id="WP_161825873.1">
    <property type="nucleotide sequence ID" value="NZ_WVIC01000025.1"/>
</dbReference>
<dbReference type="Proteomes" id="UP000607397">
    <property type="component" value="Unassembled WGS sequence"/>
</dbReference>
<dbReference type="GO" id="GO:0000724">
    <property type="term" value="P:double-strand break repair via homologous recombination"/>
    <property type="evidence" value="ECO:0007669"/>
    <property type="project" value="InterPro"/>
</dbReference>
<keyword evidence="2" id="KW-1185">Reference proteome</keyword>